<protein>
    <submittedName>
        <fullName evidence="2">Uncharacterized protein</fullName>
    </submittedName>
</protein>
<dbReference type="AlphaFoldDB" id="A0A1D7VLP0"/>
<dbReference type="RefSeq" id="WP_069569804.1">
    <property type="nucleotide sequence ID" value="NZ_CP017157.1"/>
</dbReference>
<keyword evidence="3" id="KW-1185">Reference proteome</keyword>
<dbReference type="EMBL" id="CP017157">
    <property type="protein sequence ID" value="AOP47660.1"/>
    <property type="molecule type" value="Genomic_DNA"/>
</dbReference>
<name>A0A1D7VLP0_9ACTN</name>
<proteinExistence type="predicted"/>
<evidence type="ECO:0000313" key="2">
    <source>
        <dbReference type="EMBL" id="AOP47660.1"/>
    </source>
</evidence>
<evidence type="ECO:0000313" key="3">
    <source>
        <dbReference type="Proteomes" id="UP000094094"/>
    </source>
</evidence>
<evidence type="ECO:0000256" key="1">
    <source>
        <dbReference type="SAM" id="MobiDB-lite"/>
    </source>
</evidence>
<dbReference type="KEGG" id="slc:SL103_16610"/>
<accession>A0A1D7VLP0</accession>
<dbReference type="Proteomes" id="UP000094094">
    <property type="component" value="Chromosome"/>
</dbReference>
<sequence>MSRLESGWGAGRTLLGDAAHLMPPRAIDNAEAAQKMLGALMPDDDSDGAVFPDTLRPADTRPAQLPTGP</sequence>
<feature type="region of interest" description="Disordered" evidence="1">
    <location>
        <begin position="41"/>
        <end position="69"/>
    </location>
</feature>
<organism evidence="2 3">
    <name type="scientific">Streptomyces lydicus</name>
    <dbReference type="NCBI Taxonomy" id="47763"/>
    <lineage>
        <taxon>Bacteria</taxon>
        <taxon>Bacillati</taxon>
        <taxon>Actinomycetota</taxon>
        <taxon>Actinomycetes</taxon>
        <taxon>Kitasatosporales</taxon>
        <taxon>Streptomycetaceae</taxon>
        <taxon>Streptomyces</taxon>
    </lineage>
</organism>
<gene>
    <name evidence="2" type="ORF">SL103_16610</name>
</gene>
<reference evidence="2 3" key="1">
    <citation type="submission" date="2016-09" db="EMBL/GenBank/DDBJ databases">
        <title>Complete genome sequencing of Streptomyces lydicus 103 and metabolic pathways analysis of antibiotic biosynthesis.</title>
        <authorList>
            <person name="Jia N."/>
            <person name="Ding M.-Z."/>
            <person name="Gao F."/>
            <person name="Yuan Y.-J."/>
        </authorList>
    </citation>
    <scope>NUCLEOTIDE SEQUENCE [LARGE SCALE GENOMIC DNA]</scope>
    <source>
        <strain evidence="2 3">103</strain>
    </source>
</reference>